<evidence type="ECO:0000313" key="10">
    <source>
        <dbReference type="EMBL" id="GMR37031.1"/>
    </source>
</evidence>
<accession>A0AAN4ZDC3</accession>
<feature type="domain" description="ACB" evidence="9">
    <location>
        <begin position="4"/>
        <end position="91"/>
    </location>
</feature>
<dbReference type="PANTHER" id="PTHR23310">
    <property type="entry name" value="ACYL-COA-BINDING PROTEIN, ACBP"/>
    <property type="match status" value="1"/>
</dbReference>
<keyword evidence="5" id="KW-0446">Lipid-binding</keyword>
<sequence>QKTSGLSFEVAAEEMRRLKTRPSEEEWALLFGFYMQALHGDIPDADLYPVPTEGKAVGRYEAWQSRKGMRREEAKEEYVGLAMKMIEKYERSIERCKWNSQVWTVDY</sequence>
<comment type="function">
    <text evidence="6">May be involved in the energy metabolism of the mature sperm.</text>
</comment>
<comment type="similarity">
    <text evidence="2">Belongs to the ACBP family.</text>
</comment>
<organism evidence="10 11">
    <name type="scientific">Pristionchus mayeri</name>
    <dbReference type="NCBI Taxonomy" id="1317129"/>
    <lineage>
        <taxon>Eukaryota</taxon>
        <taxon>Metazoa</taxon>
        <taxon>Ecdysozoa</taxon>
        <taxon>Nematoda</taxon>
        <taxon>Chromadorea</taxon>
        <taxon>Rhabditida</taxon>
        <taxon>Rhabditina</taxon>
        <taxon>Diplogasteromorpha</taxon>
        <taxon>Diplogasteroidea</taxon>
        <taxon>Neodiplogasteridae</taxon>
        <taxon>Pristionchus</taxon>
    </lineage>
</organism>
<keyword evidence="4" id="KW-0963">Cytoplasm</keyword>
<dbReference type="EMBL" id="BTRK01000002">
    <property type="protein sequence ID" value="GMR37031.1"/>
    <property type="molecule type" value="Genomic_DNA"/>
</dbReference>
<dbReference type="AlphaFoldDB" id="A0AAN4ZDC3"/>
<evidence type="ECO:0000256" key="1">
    <source>
        <dbReference type="ARBA" id="ARBA00004496"/>
    </source>
</evidence>
<gene>
    <name evidence="10" type="ORF">PMAYCL1PPCAC_07226</name>
</gene>
<dbReference type="GO" id="GO:0005737">
    <property type="term" value="C:cytoplasm"/>
    <property type="evidence" value="ECO:0007669"/>
    <property type="project" value="UniProtKB-SubCell"/>
</dbReference>
<reference evidence="11" key="1">
    <citation type="submission" date="2022-10" db="EMBL/GenBank/DDBJ databases">
        <title>Genome assembly of Pristionchus species.</title>
        <authorList>
            <person name="Yoshida K."/>
            <person name="Sommer R.J."/>
        </authorList>
    </citation>
    <scope>NUCLEOTIDE SEQUENCE [LARGE SCALE GENOMIC DNA]</scope>
    <source>
        <strain evidence="11">RS5460</strain>
    </source>
</reference>
<evidence type="ECO:0000256" key="2">
    <source>
        <dbReference type="ARBA" id="ARBA00005567"/>
    </source>
</evidence>
<dbReference type="Gene3D" id="1.20.80.10">
    <property type="match status" value="1"/>
</dbReference>
<feature type="non-terminal residue" evidence="10">
    <location>
        <position position="1"/>
    </location>
</feature>
<evidence type="ECO:0000313" key="11">
    <source>
        <dbReference type="Proteomes" id="UP001328107"/>
    </source>
</evidence>
<dbReference type="PANTHER" id="PTHR23310:SF138">
    <property type="entry name" value="ACB DOMAIN-CONTAINING PROTEIN"/>
    <property type="match status" value="1"/>
</dbReference>
<evidence type="ECO:0000256" key="7">
    <source>
        <dbReference type="ARBA" id="ARBA00074897"/>
    </source>
</evidence>
<dbReference type="FunFam" id="1.20.80.10:FF:000042">
    <property type="entry name" value="diazepam-binding inhibitor-like 5"/>
    <property type="match status" value="1"/>
</dbReference>
<evidence type="ECO:0000256" key="6">
    <source>
        <dbReference type="ARBA" id="ARBA00054229"/>
    </source>
</evidence>
<evidence type="ECO:0000256" key="3">
    <source>
        <dbReference type="ARBA" id="ARBA00022448"/>
    </source>
</evidence>
<dbReference type="PRINTS" id="PR00689">
    <property type="entry name" value="ACOABINDINGP"/>
</dbReference>
<dbReference type="Pfam" id="PF00887">
    <property type="entry name" value="ACBP"/>
    <property type="match status" value="1"/>
</dbReference>
<comment type="subcellular location">
    <subcellularLocation>
        <location evidence="1">Cytoplasm</location>
    </subcellularLocation>
</comment>
<protein>
    <recommendedName>
        <fullName evidence="7">Diazepam-binding inhibitor-like 5</fullName>
    </recommendedName>
    <alternativeName>
        <fullName evidence="8">Endozepine-like peptide</fullName>
    </alternativeName>
</protein>
<name>A0AAN4ZDC3_9BILA</name>
<dbReference type="PROSITE" id="PS51228">
    <property type="entry name" value="ACB_2"/>
    <property type="match status" value="1"/>
</dbReference>
<dbReference type="GO" id="GO:0000062">
    <property type="term" value="F:fatty-acyl-CoA binding"/>
    <property type="evidence" value="ECO:0007669"/>
    <property type="project" value="InterPro"/>
</dbReference>
<dbReference type="SUPFAM" id="SSF47027">
    <property type="entry name" value="Acyl-CoA binding protein"/>
    <property type="match status" value="1"/>
</dbReference>
<dbReference type="InterPro" id="IPR000582">
    <property type="entry name" value="Acyl-CoA-binding_protein"/>
</dbReference>
<comment type="caution">
    <text evidence="10">The sequence shown here is derived from an EMBL/GenBank/DDBJ whole genome shotgun (WGS) entry which is preliminary data.</text>
</comment>
<evidence type="ECO:0000259" key="9">
    <source>
        <dbReference type="PROSITE" id="PS51228"/>
    </source>
</evidence>
<proteinExistence type="inferred from homology"/>
<evidence type="ECO:0000256" key="4">
    <source>
        <dbReference type="ARBA" id="ARBA00022490"/>
    </source>
</evidence>
<keyword evidence="11" id="KW-1185">Reference proteome</keyword>
<dbReference type="Proteomes" id="UP001328107">
    <property type="component" value="Unassembled WGS sequence"/>
</dbReference>
<keyword evidence="3" id="KW-0813">Transport</keyword>
<evidence type="ECO:0000256" key="5">
    <source>
        <dbReference type="ARBA" id="ARBA00023121"/>
    </source>
</evidence>
<dbReference type="GO" id="GO:0006631">
    <property type="term" value="P:fatty acid metabolic process"/>
    <property type="evidence" value="ECO:0007669"/>
    <property type="project" value="TreeGrafter"/>
</dbReference>
<evidence type="ECO:0000256" key="8">
    <source>
        <dbReference type="ARBA" id="ARBA00077252"/>
    </source>
</evidence>
<dbReference type="InterPro" id="IPR014352">
    <property type="entry name" value="FERM/acyl-CoA-bd_prot_sf"/>
</dbReference>
<dbReference type="InterPro" id="IPR035984">
    <property type="entry name" value="Acyl-CoA-binding_sf"/>
</dbReference>